<evidence type="ECO:0000313" key="1">
    <source>
        <dbReference type="EMBL" id="UNO51073.1"/>
    </source>
</evidence>
<organism evidence="1 2">
    <name type="scientific">Alicyclobacillus acidoterrestris (strain ATCC 49025 / DSM 3922 / CIP 106132 / NCIMB 13137 / GD3B)</name>
    <dbReference type="NCBI Taxonomy" id="1356854"/>
    <lineage>
        <taxon>Bacteria</taxon>
        <taxon>Bacillati</taxon>
        <taxon>Bacillota</taxon>
        <taxon>Bacilli</taxon>
        <taxon>Bacillales</taxon>
        <taxon>Alicyclobacillaceae</taxon>
        <taxon>Alicyclobacillus</taxon>
    </lineage>
</organism>
<dbReference type="AlphaFoldDB" id="T0CY60"/>
<dbReference type="KEGG" id="aaco:K1I37_21085"/>
<dbReference type="RefSeq" id="WP_021297288.1">
    <property type="nucleotide sequence ID" value="NZ_AURB01000150.1"/>
</dbReference>
<geneLocation type="plasmid" evidence="2">
    <name>pDSM3922.1</name>
</geneLocation>
<dbReference type="STRING" id="1356854.N007_11190"/>
<keyword evidence="1" id="KW-0614">Plasmid</keyword>
<dbReference type="EMBL" id="CP080468">
    <property type="protein sequence ID" value="UNO51073.1"/>
    <property type="molecule type" value="Genomic_DNA"/>
</dbReference>
<gene>
    <name evidence="1" type="ORF">K1I37_21085</name>
</gene>
<dbReference type="Proteomes" id="UP000829401">
    <property type="component" value="Plasmid pDSM3922.1"/>
</dbReference>
<keyword evidence="2" id="KW-1185">Reference proteome</keyword>
<accession>A0A9E6ZKL9</accession>
<accession>T0CY60</accession>
<evidence type="ECO:0000313" key="2">
    <source>
        <dbReference type="Proteomes" id="UP000829401"/>
    </source>
</evidence>
<name>T0CY60_ALIAG</name>
<sequence length="245" mass="28099">MGAQKTIFLVGAAHMTFEQCKKFTDYRDAEEEAIFVSSCAPGIQIEVCIAQEDDTKGPILAACQFGNLLHVAQTHLFTVETKAELKYRKHIGKQWWKLLETYTKKIAGYHNRLLQNVTEEERHELKVLENIHSTLINHLAGQMSERAFQAVKWKYVDSAFYKNRVPEKPESIQGFEDCTIRKFCAEAYEETGRVALNERWILHESAMGNIEQFFKPTAPRASVRPKSTRAKGFEKTQPGQLQLFA</sequence>
<proteinExistence type="predicted"/>
<reference evidence="2" key="1">
    <citation type="journal article" date="2022" name="G3 (Bethesda)">
        <title>Unveiling the complete genome sequence of Alicyclobacillus acidoterrestris DSM 3922T, a taint-producing strain.</title>
        <authorList>
            <person name="Leonardo I.C."/>
            <person name="Barreto Crespo M.T."/>
            <person name="Gaspar F.B."/>
        </authorList>
    </citation>
    <scope>NUCLEOTIDE SEQUENCE [LARGE SCALE GENOMIC DNA]</scope>
    <source>
        <strain evidence="2">DSM 3922</strain>
    </source>
</reference>
<protein>
    <submittedName>
        <fullName evidence="1">Uncharacterized protein</fullName>
    </submittedName>
</protein>